<dbReference type="InterPro" id="IPR003439">
    <property type="entry name" value="ABC_transporter-like_ATP-bd"/>
</dbReference>
<protein>
    <submittedName>
        <fullName evidence="14">Uncharacterized protein</fullName>
    </submittedName>
</protein>
<dbReference type="InterPro" id="IPR017871">
    <property type="entry name" value="ABC_transporter-like_CS"/>
</dbReference>
<dbReference type="SMART" id="SM00382">
    <property type="entry name" value="AAA"/>
    <property type="match status" value="1"/>
</dbReference>
<feature type="transmembrane region" description="Helical" evidence="11">
    <location>
        <begin position="107"/>
        <end position="126"/>
    </location>
</feature>
<feature type="region of interest" description="Disordered" evidence="10">
    <location>
        <begin position="959"/>
        <end position="981"/>
    </location>
</feature>
<dbReference type="PROSITE" id="PS00211">
    <property type="entry name" value="ABC_TRANSPORTER_1"/>
    <property type="match status" value="1"/>
</dbReference>
<evidence type="ECO:0000256" key="4">
    <source>
        <dbReference type="ARBA" id="ARBA00022741"/>
    </source>
</evidence>
<keyword evidence="5" id="KW-0496">Mitochondrion</keyword>
<name>A0A8H3H3G0_9AGAM</name>
<feature type="domain" description="ABC transporter" evidence="12">
    <location>
        <begin position="643"/>
        <end position="879"/>
    </location>
</feature>
<evidence type="ECO:0000313" key="15">
    <source>
        <dbReference type="Proteomes" id="UP000663853"/>
    </source>
</evidence>
<evidence type="ECO:0000256" key="5">
    <source>
        <dbReference type="ARBA" id="ARBA00022792"/>
    </source>
</evidence>
<dbReference type="Pfam" id="PF00664">
    <property type="entry name" value="ABC_membrane"/>
    <property type="match status" value="1"/>
</dbReference>
<dbReference type="PROSITE" id="PS50929">
    <property type="entry name" value="ABC_TM1F"/>
    <property type="match status" value="1"/>
</dbReference>
<feature type="compositionally biased region" description="Basic and acidic residues" evidence="10">
    <location>
        <begin position="1317"/>
        <end position="1329"/>
    </location>
</feature>
<reference evidence="14" key="1">
    <citation type="submission" date="2021-01" db="EMBL/GenBank/DDBJ databases">
        <authorList>
            <person name="Kaushik A."/>
        </authorList>
    </citation>
    <scope>NUCLEOTIDE SEQUENCE</scope>
    <source>
        <strain evidence="14">AG6-10EEA</strain>
    </source>
</reference>
<feature type="region of interest" description="Disordered" evidence="10">
    <location>
        <begin position="995"/>
        <end position="1424"/>
    </location>
</feature>
<organism evidence="14 15">
    <name type="scientific">Rhizoctonia solani</name>
    <dbReference type="NCBI Taxonomy" id="456999"/>
    <lineage>
        <taxon>Eukaryota</taxon>
        <taxon>Fungi</taxon>
        <taxon>Dikarya</taxon>
        <taxon>Basidiomycota</taxon>
        <taxon>Agaricomycotina</taxon>
        <taxon>Agaricomycetes</taxon>
        <taxon>Cantharellales</taxon>
        <taxon>Ceratobasidiaceae</taxon>
        <taxon>Rhizoctonia</taxon>
    </lineage>
</organism>
<feature type="compositionally biased region" description="Basic residues" evidence="10">
    <location>
        <begin position="1409"/>
        <end position="1418"/>
    </location>
</feature>
<keyword evidence="5" id="KW-0999">Mitochondrion inner membrane</keyword>
<evidence type="ECO:0000256" key="3">
    <source>
        <dbReference type="ARBA" id="ARBA00022692"/>
    </source>
</evidence>
<dbReference type="GO" id="GO:0016887">
    <property type="term" value="F:ATP hydrolysis activity"/>
    <property type="evidence" value="ECO:0007669"/>
    <property type="project" value="InterPro"/>
</dbReference>
<feature type="transmembrane region" description="Helical" evidence="11">
    <location>
        <begin position="181"/>
        <end position="206"/>
    </location>
</feature>
<evidence type="ECO:0000259" key="13">
    <source>
        <dbReference type="PROSITE" id="PS50929"/>
    </source>
</evidence>
<keyword evidence="3 11" id="KW-0812">Transmembrane</keyword>
<evidence type="ECO:0000256" key="10">
    <source>
        <dbReference type="SAM" id="MobiDB-lite"/>
    </source>
</evidence>
<evidence type="ECO:0000256" key="8">
    <source>
        <dbReference type="ARBA" id="ARBA00023136"/>
    </source>
</evidence>
<dbReference type="InterPro" id="IPR036640">
    <property type="entry name" value="ABC1_TM_sf"/>
</dbReference>
<feature type="region of interest" description="Disordered" evidence="10">
    <location>
        <begin position="886"/>
        <end position="909"/>
    </location>
</feature>
<dbReference type="PANTHER" id="PTHR24221:SF648">
    <property type="entry name" value="ABC-TYPE TRANSPORTER ATR1"/>
    <property type="match status" value="1"/>
</dbReference>
<evidence type="ECO:0000313" key="14">
    <source>
        <dbReference type="EMBL" id="CAE6480250.1"/>
    </source>
</evidence>
<feature type="compositionally biased region" description="Low complexity" evidence="10">
    <location>
        <begin position="275"/>
        <end position="286"/>
    </location>
</feature>
<evidence type="ECO:0000256" key="2">
    <source>
        <dbReference type="ARBA" id="ARBA00022448"/>
    </source>
</evidence>
<proteinExistence type="inferred from homology"/>
<dbReference type="InterPro" id="IPR011527">
    <property type="entry name" value="ABC1_TM_dom"/>
</dbReference>
<dbReference type="FunFam" id="3.40.50.300:FF:000186">
    <property type="entry name" value="ATP-binding cassette sub-family B member 7, mitochondrial"/>
    <property type="match status" value="1"/>
</dbReference>
<feature type="compositionally biased region" description="Basic and acidic residues" evidence="10">
    <location>
        <begin position="963"/>
        <end position="972"/>
    </location>
</feature>
<comment type="similarity">
    <text evidence="9">Belongs to the ABC transporter superfamily. ABCB family. Heavy Metal importer (TC 3.A.1.210) subfamily.</text>
</comment>
<dbReference type="SUPFAM" id="SSF52540">
    <property type="entry name" value="P-loop containing nucleoside triphosphate hydrolases"/>
    <property type="match status" value="1"/>
</dbReference>
<dbReference type="Proteomes" id="UP000663853">
    <property type="component" value="Unassembled WGS sequence"/>
</dbReference>
<dbReference type="InterPro" id="IPR003593">
    <property type="entry name" value="AAA+_ATPase"/>
</dbReference>
<keyword evidence="4" id="KW-0547">Nucleotide-binding</keyword>
<dbReference type="GO" id="GO:0000041">
    <property type="term" value="P:transition metal ion transport"/>
    <property type="evidence" value="ECO:0007669"/>
    <property type="project" value="UniProtKB-ARBA"/>
</dbReference>
<evidence type="ECO:0000256" key="9">
    <source>
        <dbReference type="ARBA" id="ARBA00024363"/>
    </source>
</evidence>
<feature type="domain" description="ABC transmembrane type-1" evidence="13">
    <location>
        <begin position="324"/>
        <end position="609"/>
    </location>
</feature>
<feature type="compositionally biased region" description="Low complexity" evidence="10">
    <location>
        <begin position="1286"/>
        <end position="1301"/>
    </location>
</feature>
<dbReference type="Pfam" id="PF00005">
    <property type="entry name" value="ABC_tran"/>
    <property type="match status" value="1"/>
</dbReference>
<feature type="compositionally biased region" description="Basic and acidic residues" evidence="10">
    <location>
        <begin position="998"/>
        <end position="1008"/>
    </location>
</feature>
<dbReference type="GO" id="GO:0016020">
    <property type="term" value="C:membrane"/>
    <property type="evidence" value="ECO:0007669"/>
    <property type="project" value="UniProtKB-SubCell"/>
</dbReference>
<dbReference type="InterPro" id="IPR027417">
    <property type="entry name" value="P-loop_NTPase"/>
</dbReference>
<keyword evidence="8 11" id="KW-0472">Membrane</keyword>
<evidence type="ECO:0000259" key="12">
    <source>
        <dbReference type="PROSITE" id="PS50893"/>
    </source>
</evidence>
<gene>
    <name evidence="14" type="ORF">RDB_LOCUS87559</name>
</gene>
<evidence type="ECO:0000256" key="1">
    <source>
        <dbReference type="ARBA" id="ARBA00004141"/>
    </source>
</evidence>
<keyword evidence="6" id="KW-0067">ATP-binding</keyword>
<dbReference type="Gene3D" id="1.20.1560.10">
    <property type="entry name" value="ABC transporter type 1, transmembrane domain"/>
    <property type="match status" value="1"/>
</dbReference>
<dbReference type="PANTHER" id="PTHR24221">
    <property type="entry name" value="ATP-BINDING CASSETTE SUB-FAMILY B"/>
    <property type="match status" value="1"/>
</dbReference>
<evidence type="ECO:0000256" key="7">
    <source>
        <dbReference type="ARBA" id="ARBA00022989"/>
    </source>
</evidence>
<dbReference type="GO" id="GO:0140359">
    <property type="term" value="F:ABC-type transporter activity"/>
    <property type="evidence" value="ECO:0007669"/>
    <property type="project" value="InterPro"/>
</dbReference>
<keyword evidence="7 11" id="KW-1133">Transmembrane helix</keyword>
<dbReference type="GO" id="GO:0005524">
    <property type="term" value="F:ATP binding"/>
    <property type="evidence" value="ECO:0007669"/>
    <property type="project" value="UniProtKB-KW"/>
</dbReference>
<feature type="compositionally biased region" description="Low complexity" evidence="10">
    <location>
        <begin position="1365"/>
        <end position="1376"/>
    </location>
</feature>
<feature type="compositionally biased region" description="Basic residues" evidence="10">
    <location>
        <begin position="1093"/>
        <end position="1102"/>
    </location>
</feature>
<dbReference type="CDD" id="cd03253">
    <property type="entry name" value="ABCC_ATM1_transporter"/>
    <property type="match status" value="1"/>
</dbReference>
<feature type="transmembrane region" description="Helical" evidence="11">
    <location>
        <begin position="138"/>
        <end position="161"/>
    </location>
</feature>
<feature type="compositionally biased region" description="Basic and acidic residues" evidence="10">
    <location>
        <begin position="1186"/>
        <end position="1197"/>
    </location>
</feature>
<feature type="transmembrane region" description="Helical" evidence="11">
    <location>
        <begin position="321"/>
        <end position="340"/>
    </location>
</feature>
<feature type="transmembrane region" description="Helical" evidence="11">
    <location>
        <begin position="438"/>
        <end position="458"/>
    </location>
</feature>
<dbReference type="InterPro" id="IPR039421">
    <property type="entry name" value="Type_1_exporter"/>
</dbReference>
<dbReference type="EMBL" id="CAJMXA010002395">
    <property type="protein sequence ID" value="CAE6480250.1"/>
    <property type="molecule type" value="Genomic_DNA"/>
</dbReference>
<feature type="transmembrane region" description="Helical" evidence="11">
    <location>
        <begin position="464"/>
        <end position="484"/>
    </location>
</feature>
<feature type="transmembrane region" description="Helical" evidence="11">
    <location>
        <begin position="66"/>
        <end position="95"/>
    </location>
</feature>
<evidence type="ECO:0000256" key="11">
    <source>
        <dbReference type="SAM" id="Phobius"/>
    </source>
</evidence>
<feature type="compositionally biased region" description="Low complexity" evidence="10">
    <location>
        <begin position="1147"/>
        <end position="1162"/>
    </location>
</feature>
<dbReference type="CDD" id="cd18583">
    <property type="entry name" value="ABC_6TM_HMT1"/>
    <property type="match status" value="1"/>
</dbReference>
<dbReference type="PROSITE" id="PS50893">
    <property type="entry name" value="ABC_TRANSPORTER_2"/>
    <property type="match status" value="1"/>
</dbReference>
<dbReference type="SUPFAM" id="SSF90123">
    <property type="entry name" value="ABC transporter transmembrane region"/>
    <property type="match status" value="1"/>
</dbReference>
<keyword evidence="2" id="KW-0813">Transport</keyword>
<feature type="region of interest" description="Disordered" evidence="10">
    <location>
        <begin position="261"/>
        <end position="290"/>
    </location>
</feature>
<dbReference type="Gene3D" id="3.40.50.300">
    <property type="entry name" value="P-loop containing nucleotide triphosphate hydrolases"/>
    <property type="match status" value="1"/>
</dbReference>
<feature type="transmembrane region" description="Helical" evidence="11">
    <location>
        <begin position="360"/>
        <end position="382"/>
    </location>
</feature>
<feature type="compositionally biased region" description="Basic and acidic residues" evidence="10">
    <location>
        <begin position="886"/>
        <end position="901"/>
    </location>
</feature>
<feature type="compositionally biased region" description="Basic and acidic residues" evidence="10">
    <location>
        <begin position="1233"/>
        <end position="1248"/>
    </location>
</feature>
<comment type="caution">
    <text evidence="14">The sequence shown here is derived from an EMBL/GenBank/DDBJ whole genome shotgun (WGS) entry which is preliminary data.</text>
</comment>
<evidence type="ECO:0000256" key="6">
    <source>
        <dbReference type="ARBA" id="ARBA00022840"/>
    </source>
</evidence>
<accession>A0A8H3H3G0</accession>
<sequence>MQPLTTAMALSPEVLFQLRVAESATLLVLLLASPLLKGPGPPPHTTDGASEITTVVRAIKTPRRQLVVFLLSLAAFTAFLDGSVTVGIAIFKHIFETKLSPWKGIEFYSVALLVAFAGFAIIGAFKEARGSPIWQSKLLKLFVFLALAFDVALAILIPLIVPIWKISPNPEPHVPETPEPIPAVGIAPAVHFGLTVFRALVLIVLFPTLFFPRTVYEPVIEHNGSTSQNGETSLLIPAAAAASAETSAGLAAPKAKYGTFNATPSTAPPSRAHTPAPSIGGPSSSANDRSSRAELTWSEIGARLKRLAPYLWPHKSFGLQLLAVICLIIVAAGRVINVAIPFKLSEVVEALTHKGARHTVWAPLLWYVGLRFLAGAGGLGALRDLLWAPVMQFSDRSMSQFAFDHLLNLSLAWHTRRKTGEVLRILDRGAAINHIFELLIFNVIPTIADIVIAIWIFFYYFGPVLSIVIAAIMVVYVGVSILLTKWRTQLRRQMVDADVTTRGIHTDSLLNYETVKYFGGEEHEGERYRDAITRYQKFEIRVMASLSLMNLTQNLLLSAGLLVGSLLVVLDKTHPQDQIVKRYIVFITYLAQLYGPLNSLAYIYRSINQNLIDTERLLDLLDEPSEVQDKPDAKELIVTDGVIEFDNVTFSYDGRTTALNGVSFTVPRGGSVALVGESGSGKSTILRLLYRFYDLAPGDGAIRIDGQDVRDVTQASLRKAIGVVPQDSVLFNNTIAYNIGYGKFGSSTEEIENAARAAQMHERISSFPDGYETVVGERGVRLSGGEKQRVAIARTLLKSPRIILLDEATSALDTSTERDIQKALQNLTDGRSSVSIAHRLSTVVNSDLILVFHQGEIVESGSHRELVERDGRFAAMWADQISSVDDTRSLPDIPKHDHESEVPGYAVDAPSHSNQEAHILPVHPVDSPDNLSAIQTDAGPVALGLGPQIVPSEQLVAAGVTSDHPEPIKPEQQEAGESALQEVRPDVSFAAVAAGDAPKADDVPKPAEETATTQRPSIPPPAPIAFPKGDDASSLAGSTRPALRENQSGSGSGSAGIAFAPGTEGERIKQAAQRFRKISQGAAAKSGQGFAHLARRISRGPHRQASVSSHPDAGAEAPKTEEVRPSVDVPRPSGDAATESPAPVAFPGSESSAVASPAPEGEGASSAPEAPSTPGTPGITFASGTEGERTPEGERLKHAAQRFRKISQGAAAKSGARFAQLARQMSLGPNRQAHADGTETPKNEEVRASLDVPRPSGDADTPAAESPASIAFPPSETPAAEHPVTASPAPEGEGEASAPEVPSTPGTPGITFAPGTEGERPENERERLKQAAQRFRKISQGAAVKSSAGFANLARRMSLNPNRHSSSGSIPSVASPPGSPGMLQREASGSIRQSMDAGEASSVADSEKKKKKDKKDKRKSNAAD</sequence>
<comment type="subcellular location">
    <subcellularLocation>
        <location evidence="1">Membrane</location>
        <topology evidence="1">Multi-pass membrane protein</topology>
    </subcellularLocation>
</comment>